<name>A0A975EXI3_9SPIR</name>
<sequence length="110" mass="12800">MTKVKIQSVQYEKSDTIEMQGTSADTKRYIRNGYFVKEERNGYWVLNKPSRVLAEILINNKPVLQNIKNEILNYYNRDRISQNLVQKFENDLVSGSISLYSDSNGEFVIS</sequence>
<organism evidence="1 2">
    <name type="scientific">Treponema parvum</name>
    <dbReference type="NCBI Taxonomy" id="138851"/>
    <lineage>
        <taxon>Bacteria</taxon>
        <taxon>Pseudomonadati</taxon>
        <taxon>Spirochaetota</taxon>
        <taxon>Spirochaetia</taxon>
        <taxon>Spirochaetales</taxon>
        <taxon>Treponemataceae</taxon>
        <taxon>Treponema</taxon>
    </lineage>
</organism>
<dbReference type="Proteomes" id="UP000671995">
    <property type="component" value="Chromosome"/>
</dbReference>
<reference evidence="1" key="2">
    <citation type="journal article" date="2021" name="Microbiol. Resour. Announc.">
        <title>Complete Genome Sequences of Three Human Oral Treponema parvum Isolates.</title>
        <authorList>
            <person name="Zeng H."/>
            <person name="Watt R.M."/>
        </authorList>
    </citation>
    <scope>NUCLEOTIDE SEQUENCE</scope>
    <source>
        <strain evidence="1">ATCC 700773</strain>
    </source>
</reference>
<dbReference type="EMBL" id="CP054257">
    <property type="protein sequence ID" value="QTQ10746.1"/>
    <property type="molecule type" value="Genomic_DNA"/>
</dbReference>
<dbReference type="AlphaFoldDB" id="A0A975EXI3"/>
<evidence type="ECO:0000313" key="1">
    <source>
        <dbReference type="EMBL" id="QTQ10746.1"/>
    </source>
</evidence>
<accession>A0A975EXI3</accession>
<protein>
    <submittedName>
        <fullName evidence="1">Uncharacterized protein</fullName>
    </submittedName>
</protein>
<proteinExistence type="predicted"/>
<gene>
    <name evidence="1" type="ORF">HRI96_00135</name>
</gene>
<reference evidence="1" key="1">
    <citation type="submission" date="2020-05" db="EMBL/GenBank/DDBJ databases">
        <authorList>
            <person name="Zeng H."/>
            <person name="Chan Y.K."/>
            <person name="Watt R.M."/>
        </authorList>
    </citation>
    <scope>NUCLEOTIDE SEQUENCE</scope>
    <source>
        <strain evidence="1">ATCC 700773</strain>
    </source>
</reference>
<evidence type="ECO:0000313" key="2">
    <source>
        <dbReference type="Proteomes" id="UP000671995"/>
    </source>
</evidence>
<dbReference type="RefSeq" id="WP_210117543.1">
    <property type="nucleotide sequence ID" value="NZ_CP054257.1"/>
</dbReference>